<evidence type="ECO:0000313" key="1">
    <source>
        <dbReference type="EMBL" id="PYC83756.1"/>
    </source>
</evidence>
<organism evidence="1 2">
    <name type="scientific">Streptomyces tateyamensis</name>
    <dbReference type="NCBI Taxonomy" id="565073"/>
    <lineage>
        <taxon>Bacteria</taxon>
        <taxon>Bacillati</taxon>
        <taxon>Actinomycetota</taxon>
        <taxon>Actinomycetes</taxon>
        <taxon>Kitasatosporales</taxon>
        <taxon>Streptomycetaceae</taxon>
        <taxon>Streptomyces</taxon>
    </lineage>
</organism>
<dbReference type="AlphaFoldDB" id="A0A2V4NUD0"/>
<dbReference type="RefSeq" id="WP_110667336.1">
    <property type="nucleotide sequence ID" value="NZ_PYBW01000027.1"/>
</dbReference>
<dbReference type="EMBL" id="PYBW01000027">
    <property type="protein sequence ID" value="PYC83756.1"/>
    <property type="molecule type" value="Genomic_DNA"/>
</dbReference>
<gene>
    <name evidence="1" type="ORF">C7C46_08345</name>
</gene>
<protein>
    <submittedName>
        <fullName evidence="1">Cytotoxic translational repressor of toxin-antitoxin stability system</fullName>
    </submittedName>
</protein>
<dbReference type="OrthoDB" id="3382403at2"/>
<reference evidence="1 2" key="1">
    <citation type="submission" date="2018-03" db="EMBL/GenBank/DDBJ databases">
        <title>Bioinformatic expansion and discovery of thiopeptide antibiotics.</title>
        <authorList>
            <person name="Schwalen C.J."/>
            <person name="Hudson G.A."/>
            <person name="Mitchell D.A."/>
        </authorList>
    </citation>
    <scope>NUCLEOTIDE SEQUENCE [LARGE SCALE GENOMIC DNA]</scope>
    <source>
        <strain evidence="1 2">ATCC 21389</strain>
    </source>
</reference>
<name>A0A2V4NUD0_9ACTN</name>
<proteinExistence type="predicted"/>
<evidence type="ECO:0000313" key="2">
    <source>
        <dbReference type="Proteomes" id="UP000248039"/>
    </source>
</evidence>
<accession>A0A2V4NUD0</accession>
<sequence>MTWPQPTRERHEQFCKVEGWDRVRDARGRTGTHHITYEFGLPDGRILRTRVSHPVDRTVYGASMWAHILRDQLDVTEDAFWPCVLDGTLPDRGAPEPPREALPADLVHMLINRVGLTEDQVAELDKAQAIARLQQFWTEGH</sequence>
<dbReference type="Proteomes" id="UP000248039">
    <property type="component" value="Unassembled WGS sequence"/>
</dbReference>
<keyword evidence="2" id="KW-1185">Reference proteome</keyword>
<comment type="caution">
    <text evidence="1">The sequence shown here is derived from an EMBL/GenBank/DDBJ whole genome shotgun (WGS) entry which is preliminary data.</text>
</comment>